<dbReference type="SUPFAM" id="SSF48097">
    <property type="entry name" value="Regulator of G-protein signaling, RGS"/>
    <property type="match status" value="1"/>
</dbReference>
<protein>
    <recommendedName>
        <fullName evidence="1">RGS domain-containing protein</fullName>
    </recommendedName>
</protein>
<dbReference type="Proteomes" id="UP000193642">
    <property type="component" value="Unassembled WGS sequence"/>
</dbReference>
<gene>
    <name evidence="2" type="ORF">BCR33DRAFT_476398</name>
</gene>
<dbReference type="PROSITE" id="PS50132">
    <property type="entry name" value="RGS"/>
    <property type="match status" value="1"/>
</dbReference>
<dbReference type="InterPro" id="IPR016137">
    <property type="entry name" value="RGS"/>
</dbReference>
<dbReference type="AlphaFoldDB" id="A0A1Y2BNU9"/>
<accession>A0A1Y2BNU9</accession>
<dbReference type="OrthoDB" id="10266999at2759"/>
<sequence>MGFFLAITSGTWTGIMSLQLPGHGHNKRQTQSFIGQTNSVIPTITTDYDDSTEDVSCKNKARRVSETDGLIKITVQQVLEDQFAPPFSMKDFQKFLIKEHSEENFEFYTALKNYERFAATIPADALRESAKPPTDEKLALQIEKARGLVASMMSRFFTVGTDDELNVP</sequence>
<evidence type="ECO:0000313" key="3">
    <source>
        <dbReference type="Proteomes" id="UP000193642"/>
    </source>
</evidence>
<name>A0A1Y2BNU9_9FUNG</name>
<dbReference type="InterPro" id="IPR044926">
    <property type="entry name" value="RGS_subdomain_2"/>
</dbReference>
<evidence type="ECO:0000313" key="2">
    <source>
        <dbReference type="EMBL" id="ORY36431.1"/>
    </source>
</evidence>
<evidence type="ECO:0000259" key="1">
    <source>
        <dbReference type="PROSITE" id="PS50132"/>
    </source>
</evidence>
<dbReference type="Gene3D" id="1.10.167.10">
    <property type="entry name" value="Regulator of G-protein Signalling 4, domain 2"/>
    <property type="match status" value="1"/>
</dbReference>
<reference evidence="2 3" key="1">
    <citation type="submission" date="2016-07" db="EMBL/GenBank/DDBJ databases">
        <title>Pervasive Adenine N6-methylation of Active Genes in Fungi.</title>
        <authorList>
            <consortium name="DOE Joint Genome Institute"/>
            <person name="Mondo S.J."/>
            <person name="Dannebaum R.O."/>
            <person name="Kuo R.C."/>
            <person name="Labutti K."/>
            <person name="Haridas S."/>
            <person name="Kuo A."/>
            <person name="Salamov A."/>
            <person name="Ahrendt S.R."/>
            <person name="Lipzen A."/>
            <person name="Sullivan W."/>
            <person name="Andreopoulos W.B."/>
            <person name="Clum A."/>
            <person name="Lindquist E."/>
            <person name="Daum C."/>
            <person name="Ramamoorthy G.K."/>
            <person name="Gryganskyi A."/>
            <person name="Culley D."/>
            <person name="Magnuson J.K."/>
            <person name="James T.Y."/>
            <person name="O'Malley M.A."/>
            <person name="Stajich J.E."/>
            <person name="Spatafora J.W."/>
            <person name="Visel A."/>
            <person name="Grigoriev I.V."/>
        </authorList>
    </citation>
    <scope>NUCLEOTIDE SEQUENCE [LARGE SCALE GENOMIC DNA]</scope>
    <source>
        <strain evidence="2 3">JEL800</strain>
    </source>
</reference>
<proteinExistence type="predicted"/>
<keyword evidence="3" id="KW-1185">Reference proteome</keyword>
<dbReference type="EMBL" id="MCGO01000055">
    <property type="protein sequence ID" value="ORY36431.1"/>
    <property type="molecule type" value="Genomic_DNA"/>
</dbReference>
<dbReference type="InterPro" id="IPR036305">
    <property type="entry name" value="RGS_sf"/>
</dbReference>
<comment type="caution">
    <text evidence="2">The sequence shown here is derived from an EMBL/GenBank/DDBJ whole genome shotgun (WGS) entry which is preliminary data.</text>
</comment>
<feature type="domain" description="RGS" evidence="1">
    <location>
        <begin position="78"/>
        <end position="158"/>
    </location>
</feature>
<organism evidence="2 3">
    <name type="scientific">Rhizoclosmatium globosum</name>
    <dbReference type="NCBI Taxonomy" id="329046"/>
    <lineage>
        <taxon>Eukaryota</taxon>
        <taxon>Fungi</taxon>
        <taxon>Fungi incertae sedis</taxon>
        <taxon>Chytridiomycota</taxon>
        <taxon>Chytridiomycota incertae sedis</taxon>
        <taxon>Chytridiomycetes</taxon>
        <taxon>Chytridiales</taxon>
        <taxon>Chytriomycetaceae</taxon>
        <taxon>Rhizoclosmatium</taxon>
    </lineage>
</organism>